<dbReference type="EMBL" id="MU069803">
    <property type="protein sequence ID" value="KAF5833576.1"/>
    <property type="molecule type" value="Genomic_DNA"/>
</dbReference>
<keyword evidence="2" id="KW-1185">Reference proteome</keyword>
<evidence type="ECO:0000313" key="1">
    <source>
        <dbReference type="EMBL" id="KAF5833576.1"/>
    </source>
</evidence>
<gene>
    <name evidence="1" type="ORF">DUNSADRAFT_10067</name>
</gene>
<organism evidence="1 2">
    <name type="scientific">Dunaliella salina</name>
    <name type="common">Green alga</name>
    <name type="synonym">Protococcus salinus</name>
    <dbReference type="NCBI Taxonomy" id="3046"/>
    <lineage>
        <taxon>Eukaryota</taxon>
        <taxon>Viridiplantae</taxon>
        <taxon>Chlorophyta</taxon>
        <taxon>core chlorophytes</taxon>
        <taxon>Chlorophyceae</taxon>
        <taxon>CS clade</taxon>
        <taxon>Chlamydomonadales</taxon>
        <taxon>Dunaliellaceae</taxon>
        <taxon>Dunaliella</taxon>
    </lineage>
</organism>
<evidence type="ECO:0008006" key="3">
    <source>
        <dbReference type="Google" id="ProtNLM"/>
    </source>
</evidence>
<sequence length="85" mass="8944">MKQEGHYCKAGAAGGCALEVQRCFCCAAQRPLQPGHHASRCDSYMPKAATEAAAVAIGWEAARPLVCGLSGWAIRVGVLLRCLPC</sequence>
<protein>
    <recommendedName>
        <fullName evidence="3">Encoded protein</fullName>
    </recommendedName>
</protein>
<evidence type="ECO:0000313" key="2">
    <source>
        <dbReference type="Proteomes" id="UP000815325"/>
    </source>
</evidence>
<proteinExistence type="predicted"/>
<name>A0ABQ7GG48_DUNSA</name>
<dbReference type="Proteomes" id="UP000815325">
    <property type="component" value="Unassembled WGS sequence"/>
</dbReference>
<reference evidence="1" key="1">
    <citation type="submission" date="2017-08" db="EMBL/GenBank/DDBJ databases">
        <authorList>
            <person name="Polle J.E."/>
            <person name="Barry K."/>
            <person name="Cushman J."/>
            <person name="Schmutz J."/>
            <person name="Tran D."/>
            <person name="Hathwaick L.T."/>
            <person name="Yim W.C."/>
            <person name="Jenkins J."/>
            <person name="Mckie-Krisberg Z.M."/>
            <person name="Prochnik S."/>
            <person name="Lindquist E."/>
            <person name="Dockter R.B."/>
            <person name="Adam C."/>
            <person name="Molina H."/>
            <person name="Bunkerborg J."/>
            <person name="Jin E."/>
            <person name="Buchheim M."/>
            <person name="Magnuson J."/>
        </authorList>
    </citation>
    <scope>NUCLEOTIDE SEQUENCE</scope>
    <source>
        <strain evidence="1">CCAP 19/18</strain>
    </source>
</reference>
<comment type="caution">
    <text evidence="1">The sequence shown here is derived from an EMBL/GenBank/DDBJ whole genome shotgun (WGS) entry which is preliminary data.</text>
</comment>
<accession>A0ABQ7GG48</accession>